<organism evidence="1">
    <name type="scientific">Kitasatospora camelliae</name>
    <dbReference type="NCBI Taxonomy" id="3156397"/>
    <lineage>
        <taxon>Bacteria</taxon>
        <taxon>Bacillati</taxon>
        <taxon>Actinomycetota</taxon>
        <taxon>Actinomycetes</taxon>
        <taxon>Kitasatosporales</taxon>
        <taxon>Streptomycetaceae</taxon>
        <taxon>Kitasatospora</taxon>
    </lineage>
</organism>
<reference evidence="1" key="1">
    <citation type="submission" date="2024-06" db="EMBL/GenBank/DDBJ databases">
        <title>The genome sequences of Kitasatospora sp. strain HUAS MG31.</title>
        <authorList>
            <person name="Mo P."/>
        </authorList>
    </citation>
    <scope>NUCLEOTIDE SEQUENCE</scope>
    <source>
        <strain evidence="1">HUAS MG31</strain>
    </source>
</reference>
<evidence type="ECO:0000313" key="1">
    <source>
        <dbReference type="EMBL" id="XCM81375.1"/>
    </source>
</evidence>
<dbReference type="EMBL" id="CP159872">
    <property type="protein sequence ID" value="XCM81375.1"/>
    <property type="molecule type" value="Genomic_DNA"/>
</dbReference>
<gene>
    <name evidence="1" type="ORF">ABWK59_21890</name>
</gene>
<sequence>MPVEVAPGVRELLVRLRDAADTAPSSEAAVHLLESVAREMTGLLGRHDRDSLTAWRELGYHRNRAGDPVGAVHLLGQVTADLAHVFGPADPDTLYAGLELATAVGDSGDPNGAAHRLRELLPALTAAAGPDDARTLAAHVRLAVETGRLGDVMGAIGAFALLIPRIQQVLGEGHPLLGEARCGLGRLVPHRRRLAGGGGIAPVEAVAMVHRLMVWDFDTDEEADAFLSELEHATGQRHLAGRLATVPDTLTPDHATAIVLGAPPS</sequence>
<dbReference type="Gene3D" id="1.25.40.10">
    <property type="entry name" value="Tetratricopeptide repeat domain"/>
    <property type="match status" value="1"/>
</dbReference>
<dbReference type="InterPro" id="IPR011990">
    <property type="entry name" value="TPR-like_helical_dom_sf"/>
</dbReference>
<dbReference type="AlphaFoldDB" id="A0AAU8JYB5"/>
<dbReference type="RefSeq" id="WP_354642310.1">
    <property type="nucleotide sequence ID" value="NZ_CP159872.1"/>
</dbReference>
<name>A0AAU8JYB5_9ACTN</name>
<protein>
    <recommendedName>
        <fullName evidence="2">Tetratricopeptide repeat protein</fullName>
    </recommendedName>
</protein>
<evidence type="ECO:0008006" key="2">
    <source>
        <dbReference type="Google" id="ProtNLM"/>
    </source>
</evidence>
<proteinExistence type="predicted"/>
<dbReference type="KEGG" id="kcm:ABWK59_21890"/>
<accession>A0AAU8JYB5</accession>